<keyword evidence="1" id="KW-0175">Coiled coil</keyword>
<protein>
    <submittedName>
        <fullName evidence="4">N-terminal 7TM region of histidine kinase</fullName>
    </submittedName>
</protein>
<reference evidence="4 5" key="1">
    <citation type="submission" date="2016-10" db="EMBL/GenBank/DDBJ databases">
        <authorList>
            <person name="de Groot N.N."/>
        </authorList>
    </citation>
    <scope>NUCLEOTIDE SEQUENCE [LARGE SCALE GENOMIC DNA]</scope>
    <source>
        <strain evidence="4 5">DSM 21650</strain>
    </source>
</reference>
<evidence type="ECO:0000256" key="2">
    <source>
        <dbReference type="SAM" id="Phobius"/>
    </source>
</evidence>
<gene>
    <name evidence="4" type="ORF">SAMN05660462_02940</name>
</gene>
<evidence type="ECO:0000259" key="3">
    <source>
        <dbReference type="Pfam" id="PF16927"/>
    </source>
</evidence>
<feature type="transmembrane region" description="Helical" evidence="2">
    <location>
        <begin position="179"/>
        <end position="199"/>
    </location>
</feature>
<feature type="domain" description="Histidine kinase N-terminal 7TM region" evidence="3">
    <location>
        <begin position="63"/>
        <end position="255"/>
    </location>
</feature>
<accession>A0A1H3SIV6</accession>
<dbReference type="GO" id="GO:0016301">
    <property type="term" value="F:kinase activity"/>
    <property type="evidence" value="ECO:0007669"/>
    <property type="project" value="UniProtKB-KW"/>
</dbReference>
<evidence type="ECO:0000313" key="5">
    <source>
        <dbReference type="Proteomes" id="UP000198625"/>
    </source>
</evidence>
<keyword evidence="2" id="KW-0472">Membrane</keyword>
<dbReference type="AlphaFoldDB" id="A0A1H3SIV6"/>
<keyword evidence="2" id="KW-1133">Transmembrane helix</keyword>
<keyword evidence="5" id="KW-1185">Reference proteome</keyword>
<feature type="transmembrane region" description="Helical" evidence="2">
    <location>
        <begin position="211"/>
        <end position="230"/>
    </location>
</feature>
<keyword evidence="2" id="KW-0812">Transmembrane</keyword>
<feature type="transmembrane region" description="Helical" evidence="2">
    <location>
        <begin position="139"/>
        <end position="159"/>
    </location>
</feature>
<evidence type="ECO:0000313" key="4">
    <source>
        <dbReference type="EMBL" id="SDZ37936.1"/>
    </source>
</evidence>
<dbReference type="STRING" id="415015.SAMN05660462_02940"/>
<feature type="transmembrane region" description="Helical" evidence="2">
    <location>
        <begin position="12"/>
        <end position="31"/>
    </location>
</feature>
<dbReference type="EMBL" id="FNQE01000047">
    <property type="protein sequence ID" value="SDZ37936.1"/>
    <property type="molecule type" value="Genomic_DNA"/>
</dbReference>
<keyword evidence="4" id="KW-0808">Transferase</keyword>
<dbReference type="InterPro" id="IPR031621">
    <property type="entry name" value="HisKA_7TM"/>
</dbReference>
<keyword evidence="4" id="KW-0418">Kinase</keyword>
<evidence type="ECO:0000256" key="1">
    <source>
        <dbReference type="SAM" id="Coils"/>
    </source>
</evidence>
<feature type="transmembrane region" description="Helical" evidence="2">
    <location>
        <begin position="106"/>
        <end position="127"/>
    </location>
</feature>
<feature type="transmembrane region" description="Helical" evidence="2">
    <location>
        <begin position="43"/>
        <end position="60"/>
    </location>
</feature>
<dbReference type="OrthoDB" id="3196489at2"/>
<feature type="coiled-coil region" evidence="1">
    <location>
        <begin position="323"/>
        <end position="357"/>
    </location>
</feature>
<name>A0A1H3SIV6_9FIRM</name>
<sequence>MGYLNKRTIYKSTIVTLLIIFTMVLRLPGVVQSPRLIYLNNGLIYSLIYFGLFISWGISIKGRIIQKQVLRFLIAIVALMLFWFMVRTIKYIYIEDNYAIERWLWYSYYIPMLLIPLLTIFIALSLGKLEDYRLPKWTRLTYLPTIILIISVLTNDFHQLVFKFPQGQIWTGSDYQYGILYWPVWLWMVLPILVSLIITIAKSQVPHSKKILCLPFIPYIGGLIYGVLYIMKIPLLRIIAGDMTAIFCLFTMAIYESLIQSGLIRSNIYYEELFYASDLKAKIMNKNHQIFYETSSMPVEINDNMRKSTFPISGGQILWLEDVSEVNRLIKEVEEINQRLSEENNLLQAELELRERKIKIDEKIRLYNKIIKKIEPQLQLLDNILSKEVDDTGLLQERLVEICIIGTYIKRQSNLLILKEDKSIFSAKELEYCLRESMEAISQGKITASLKATCKGSIKAVNAVLIYDLYEDIIETILPSLEALFINLNISKGLVKLKLQIDADREEQALGKLNKKKLKSIEQLAKKGGYIKIEEEDGSLAIAIELPKAGEGVC</sequence>
<dbReference type="RefSeq" id="WP_091732950.1">
    <property type="nucleotide sequence ID" value="NZ_FNQE01000047.1"/>
</dbReference>
<proteinExistence type="predicted"/>
<feature type="transmembrane region" description="Helical" evidence="2">
    <location>
        <begin position="72"/>
        <end position="94"/>
    </location>
</feature>
<organism evidence="4 5">
    <name type="scientific">Proteiniborus ethanoligenes</name>
    <dbReference type="NCBI Taxonomy" id="415015"/>
    <lineage>
        <taxon>Bacteria</taxon>
        <taxon>Bacillati</taxon>
        <taxon>Bacillota</taxon>
        <taxon>Clostridia</taxon>
        <taxon>Eubacteriales</taxon>
        <taxon>Proteiniborus</taxon>
    </lineage>
</organism>
<dbReference type="Proteomes" id="UP000198625">
    <property type="component" value="Unassembled WGS sequence"/>
</dbReference>
<dbReference type="Pfam" id="PF16927">
    <property type="entry name" value="HisKA_7TM"/>
    <property type="match status" value="1"/>
</dbReference>